<dbReference type="GO" id="GO:0005829">
    <property type="term" value="C:cytosol"/>
    <property type="evidence" value="ECO:0007669"/>
    <property type="project" value="TreeGrafter"/>
</dbReference>
<organism evidence="6 7">
    <name type="scientific">Sodiomyces alkalinus (strain CBS 110278 / VKM F-3762 / F11)</name>
    <name type="common">Alkaliphilic filamentous fungus</name>
    <dbReference type="NCBI Taxonomy" id="1314773"/>
    <lineage>
        <taxon>Eukaryota</taxon>
        <taxon>Fungi</taxon>
        <taxon>Dikarya</taxon>
        <taxon>Ascomycota</taxon>
        <taxon>Pezizomycotina</taxon>
        <taxon>Sordariomycetes</taxon>
        <taxon>Hypocreomycetidae</taxon>
        <taxon>Glomerellales</taxon>
        <taxon>Plectosphaerellaceae</taxon>
        <taxon>Sodiomyces</taxon>
    </lineage>
</organism>
<evidence type="ECO:0000313" key="6">
    <source>
        <dbReference type="EMBL" id="ROT43622.1"/>
    </source>
</evidence>
<evidence type="ECO:0000256" key="2">
    <source>
        <dbReference type="ARBA" id="ARBA00007991"/>
    </source>
</evidence>
<comment type="similarity">
    <text evidence="2">Belongs to the importin beta family.</text>
</comment>
<evidence type="ECO:0000256" key="3">
    <source>
        <dbReference type="ARBA" id="ARBA00022448"/>
    </source>
</evidence>
<dbReference type="InterPro" id="IPR011989">
    <property type="entry name" value="ARM-like"/>
</dbReference>
<dbReference type="RefSeq" id="XP_028471428.1">
    <property type="nucleotide sequence ID" value="XM_028613356.1"/>
</dbReference>
<keyword evidence="7" id="KW-1185">Reference proteome</keyword>
<proteinExistence type="inferred from homology"/>
<dbReference type="AlphaFoldDB" id="A0A3N2QA50"/>
<gene>
    <name evidence="6" type="ORF">SODALDRAFT_348302</name>
</gene>
<dbReference type="Gene3D" id="1.25.10.10">
    <property type="entry name" value="Leucine-rich Repeat Variant"/>
    <property type="match status" value="1"/>
</dbReference>
<dbReference type="Proteomes" id="UP000272025">
    <property type="component" value="Unassembled WGS sequence"/>
</dbReference>
<evidence type="ECO:0000313" key="7">
    <source>
        <dbReference type="Proteomes" id="UP000272025"/>
    </source>
</evidence>
<dbReference type="Pfam" id="PF03810">
    <property type="entry name" value="IBN_N"/>
    <property type="match status" value="1"/>
</dbReference>
<dbReference type="PROSITE" id="PS50166">
    <property type="entry name" value="IMPORTIN_B_NT"/>
    <property type="match status" value="1"/>
</dbReference>
<sequence>MSFAVEVPGDANPLSVQELCRALEAATSNDFAKRQAAGRQLASWEDQNGFYSSLQSVFLDQSIPTDIRFLAVIQLKNGIDKHWRLANVAKGGLTPGEKDIIRQRLIQGTLAEREKSLALQSALATARIIRIDYPRQWPDALPSLIRLLRSTTDQPHQLYGTLQIILQVVKEMSTARLKSSQTALQSITPEMAYVLGEIYAEKTPVWVNYLSGGQVSQDEADMALLNSLSALKTLRRLLISGYEAPHKDKTVQQFWALSQTQFGHFLAFVSQDSSVPAPYREAVGKHLMQFTKLHISMARSQPAAFAALPSSVPLVHAYWDLVEKLAEVFDKSEGVRYSGGNAGGSKAKAEGPLLEKLATRALILIKSCLELAYLPKHTFAYRGAEARKEEGEAVEFIKTELFTFDFTVRMANTILSRLFVFRKCDLEAWEEDPEDWEHHERFEGSAWEWEVRPAAEKVFLTLLNHKKDILIPSLLTYVDNAKGGQGDFSSKDALYTAMGLAAMHLVQKVDFNAFLAENLVPDAQQTGPLAKVLRRRIAILIGQWPLQEVTLESRSIIYGMFRHFLNSEDPDNDVVVLITSARNLQMVLDDLDFNAEAFAPHAQSILQELAKLISDLGNDETRLAVLETIRIAVTRLESHAARFGDFVMSATVQVFETTGAQEFMIKTAIVGIFTALVNAMGSDSQRYHSMMVPLIRETAQPSSELHLTLIEEVLELWNSVLMQSRPPVSAEIIEIAPLVLPVLEYSPEIAGPAIETVEGYILMAPQSVLGDHLRRPFLAALSGAMEAKSREQAKTATRCIEYIIRAAEQLGGTDGVSVVVQDMLETGFFNKILERLHDAWEARQTTGPNRKVPQINVVTEGDYFAILARLALADPTLFVNVLASFGSLDQQVWPWLAGEWFAYMESWDLAEHRKLTLLGLTRLAELPHPVQDLVLGKLQDYLALWADTVAELQGGVVDGEDCLIWEALGPSEYDTPRSLRERELAENDPVHRIVAKRFVRERLQDLVQRAGGEQKFQEDWLVNVDKDVVQRFSRYVGVS</sequence>
<reference evidence="6 7" key="1">
    <citation type="journal article" date="2018" name="Mol. Ecol.">
        <title>The obligate alkalophilic soda-lake fungus Sodiomyces alkalinus has shifted to a protein diet.</title>
        <authorList>
            <person name="Grum-Grzhimaylo A.A."/>
            <person name="Falkoski D.L."/>
            <person name="van den Heuvel J."/>
            <person name="Valero-Jimenez C.A."/>
            <person name="Min B."/>
            <person name="Choi I.G."/>
            <person name="Lipzen A."/>
            <person name="Daum C.G."/>
            <person name="Aanen D.K."/>
            <person name="Tsang A."/>
            <person name="Henrissat B."/>
            <person name="Bilanenko E.N."/>
            <person name="de Vries R.P."/>
            <person name="van Kan J.A.L."/>
            <person name="Grigoriev I.V."/>
            <person name="Debets A.J.M."/>
        </authorList>
    </citation>
    <scope>NUCLEOTIDE SEQUENCE [LARGE SCALE GENOMIC DNA]</scope>
    <source>
        <strain evidence="6 7">F11</strain>
    </source>
</reference>
<dbReference type="STRING" id="1314773.A0A3N2QA50"/>
<comment type="subcellular location">
    <subcellularLocation>
        <location evidence="1">Nucleus</location>
    </subcellularLocation>
</comment>
<dbReference type="PANTHER" id="PTHR10997">
    <property type="entry name" value="IMPORTIN-7, 8, 11"/>
    <property type="match status" value="1"/>
</dbReference>
<dbReference type="GO" id="GO:0005635">
    <property type="term" value="C:nuclear envelope"/>
    <property type="evidence" value="ECO:0007669"/>
    <property type="project" value="TreeGrafter"/>
</dbReference>
<dbReference type="EMBL" id="ML119051">
    <property type="protein sequence ID" value="ROT43622.1"/>
    <property type="molecule type" value="Genomic_DNA"/>
</dbReference>
<dbReference type="SMART" id="SM00913">
    <property type="entry name" value="IBN_N"/>
    <property type="match status" value="1"/>
</dbReference>
<keyword evidence="3" id="KW-0813">Transport</keyword>
<dbReference type="PANTHER" id="PTHR10997:SF7">
    <property type="entry name" value="IMPORTIN-11"/>
    <property type="match status" value="1"/>
</dbReference>
<evidence type="ECO:0000259" key="5">
    <source>
        <dbReference type="PROSITE" id="PS50166"/>
    </source>
</evidence>
<name>A0A3N2QA50_SODAK</name>
<dbReference type="OrthoDB" id="361693at2759"/>
<dbReference type="Pfam" id="PF25758">
    <property type="entry name" value="TPR_IPO11"/>
    <property type="match status" value="1"/>
</dbReference>
<accession>A0A3N2QA50</accession>
<dbReference type="FunFam" id="1.25.10.10:FF:000362">
    <property type="entry name" value="Importin 11, putative"/>
    <property type="match status" value="1"/>
</dbReference>
<dbReference type="InterPro" id="IPR001494">
    <property type="entry name" value="Importin-beta_N"/>
</dbReference>
<dbReference type="InterPro" id="IPR058669">
    <property type="entry name" value="TPR_IPO7/11-like"/>
</dbReference>
<evidence type="ECO:0000256" key="4">
    <source>
        <dbReference type="ARBA" id="ARBA00023242"/>
    </source>
</evidence>
<keyword evidence="4" id="KW-0539">Nucleus</keyword>
<dbReference type="SUPFAM" id="SSF48371">
    <property type="entry name" value="ARM repeat"/>
    <property type="match status" value="1"/>
</dbReference>
<protein>
    <submittedName>
        <fullName evidence="6">ARM repeat-containing protein</fullName>
    </submittedName>
</protein>
<evidence type="ECO:0000256" key="1">
    <source>
        <dbReference type="ARBA" id="ARBA00004123"/>
    </source>
</evidence>
<dbReference type="GO" id="GO:0006606">
    <property type="term" value="P:protein import into nucleus"/>
    <property type="evidence" value="ECO:0007669"/>
    <property type="project" value="TreeGrafter"/>
</dbReference>
<feature type="domain" description="Importin N-terminal" evidence="5">
    <location>
        <begin position="37"/>
        <end position="111"/>
    </location>
</feature>
<dbReference type="InterPro" id="IPR016024">
    <property type="entry name" value="ARM-type_fold"/>
</dbReference>
<dbReference type="GeneID" id="39581834"/>
<dbReference type="GO" id="GO:0031267">
    <property type="term" value="F:small GTPase binding"/>
    <property type="evidence" value="ECO:0007669"/>
    <property type="project" value="InterPro"/>
</dbReference>